<dbReference type="PROSITE" id="PS50126">
    <property type="entry name" value="S1"/>
    <property type="match status" value="1"/>
</dbReference>
<dbReference type="InterPro" id="IPR012340">
    <property type="entry name" value="NA-bd_OB-fold"/>
</dbReference>
<dbReference type="InterPro" id="IPR003029">
    <property type="entry name" value="S1_domain"/>
</dbReference>
<comment type="similarity">
    <text evidence="1">Belongs to the CvfB family.</text>
</comment>
<dbReference type="InterPro" id="IPR048588">
    <property type="entry name" value="CvfB_S1_2nd"/>
</dbReference>
<dbReference type="Gene3D" id="2.40.50.140">
    <property type="entry name" value="Nucleic acid-binding proteins"/>
    <property type="match status" value="2"/>
</dbReference>
<dbReference type="InterPro" id="IPR040764">
    <property type="entry name" value="CvfB_WH"/>
</dbReference>
<accession>A0A084H1G6</accession>
<dbReference type="SMART" id="SM00316">
    <property type="entry name" value="S1"/>
    <property type="match status" value="2"/>
</dbReference>
<dbReference type="Pfam" id="PF13509">
    <property type="entry name" value="S1_2"/>
    <property type="match status" value="1"/>
</dbReference>
<dbReference type="Gene3D" id="1.10.10.10">
    <property type="entry name" value="Winged helix-like DNA-binding domain superfamily/Winged helix DNA-binding domain"/>
    <property type="match status" value="1"/>
</dbReference>
<dbReference type="InterPro" id="IPR048587">
    <property type="entry name" value="CvfB_S1_3rd"/>
</dbReference>
<dbReference type="PIRSF" id="PIRSF012524">
    <property type="entry name" value="YitL_S1"/>
    <property type="match status" value="1"/>
</dbReference>
<name>A0A084H1G6_METID</name>
<comment type="caution">
    <text evidence="3">The sequence shown here is derived from an EMBL/GenBank/DDBJ whole genome shotgun (WGS) entry which is preliminary data.</text>
</comment>
<dbReference type="InterPro" id="IPR039566">
    <property type="entry name" value="CvfB_S1_st"/>
</dbReference>
<dbReference type="Pfam" id="PF17783">
    <property type="entry name" value="WHD_CvfB"/>
    <property type="match status" value="1"/>
</dbReference>
<dbReference type="Pfam" id="PF21543">
    <property type="entry name" value="CvfB_2nd"/>
    <property type="match status" value="1"/>
</dbReference>
<dbReference type="EMBL" id="JNVC02000001">
    <property type="protein sequence ID" value="KEZ53428.1"/>
    <property type="molecule type" value="Genomic_DNA"/>
</dbReference>
<dbReference type="OrthoDB" id="9801597at2"/>
<proteinExistence type="inferred from homology"/>
<dbReference type="InterPro" id="IPR014464">
    <property type="entry name" value="CvfB_fam"/>
</dbReference>
<evidence type="ECO:0000313" key="4">
    <source>
        <dbReference type="Proteomes" id="UP000028549"/>
    </source>
</evidence>
<dbReference type="STRING" id="246786.GS18_0200045"/>
<evidence type="ECO:0000256" key="1">
    <source>
        <dbReference type="PIRNR" id="PIRNR012524"/>
    </source>
</evidence>
<gene>
    <name evidence="3" type="ORF">GS18_0200045</name>
</gene>
<dbReference type="InterPro" id="IPR036388">
    <property type="entry name" value="WH-like_DNA-bd_sf"/>
</dbReference>
<dbReference type="GO" id="GO:0003676">
    <property type="term" value="F:nucleic acid binding"/>
    <property type="evidence" value="ECO:0007669"/>
    <property type="project" value="InterPro"/>
</dbReference>
<feature type="domain" description="S1 motif" evidence="2">
    <location>
        <begin position="151"/>
        <end position="211"/>
    </location>
</feature>
<protein>
    <recommendedName>
        <fullName evidence="2">S1 motif domain-containing protein</fullName>
    </recommendedName>
</protein>
<sequence>MNPGTFMTLKIDEKVDYGYYLTDGEDRVLLHKTEITEPIEELDEVEVYLIVDHEDRLAATMKKPKISEDRFGWVEVVSVREDMGAFVDIGLSKDALVDNDILPAYVSVWPKEGDKLYCSLKVTKNGRFFTKLATEDVMQENIVPAEGVRNNQAVTGRVYRIIIAGTFIITEEGYKGFIHSSQRKREPRLGELVTGRVVDVKEDGTLNVSLLPFKHEALDEDAQVICDYMEERGGAMPFFDKSDPDDIKERFNMSKGAFKRALGSLMKAGKVYQEDGWTYFKKEQQ</sequence>
<dbReference type="PANTHER" id="PTHR37296">
    <property type="entry name" value="CONSERVED VIRULENCE FACTOR B"/>
    <property type="match status" value="1"/>
</dbReference>
<dbReference type="AlphaFoldDB" id="A0A084H1G6"/>
<dbReference type="Pfam" id="PF21191">
    <property type="entry name" value="CvfB_1st"/>
    <property type="match status" value="1"/>
</dbReference>
<organism evidence="3 4">
    <name type="scientific">Metabacillus indicus</name>
    <name type="common">Bacillus indicus</name>
    <dbReference type="NCBI Taxonomy" id="246786"/>
    <lineage>
        <taxon>Bacteria</taxon>
        <taxon>Bacillati</taxon>
        <taxon>Bacillota</taxon>
        <taxon>Bacilli</taxon>
        <taxon>Bacillales</taxon>
        <taxon>Bacillaceae</taxon>
        <taxon>Metabacillus</taxon>
    </lineage>
</organism>
<reference evidence="3 4" key="1">
    <citation type="journal article" date="2005" name="Int. J. Syst. Evol. Microbiol.">
        <title>Bacillus cibi sp. nov., isolated from jeotgal, a traditional Korean fermented seafood.</title>
        <authorList>
            <person name="Yoon J.H."/>
            <person name="Lee C.H."/>
            <person name="Oh T.K."/>
        </authorList>
    </citation>
    <scope>NUCLEOTIDE SEQUENCE [LARGE SCALE GENOMIC DNA]</scope>
    <source>
        <strain evidence="3 4">DSM 16189</strain>
    </source>
</reference>
<evidence type="ECO:0000259" key="2">
    <source>
        <dbReference type="PROSITE" id="PS50126"/>
    </source>
</evidence>
<keyword evidence="4" id="KW-1185">Reference proteome</keyword>
<dbReference type="PANTHER" id="PTHR37296:SF1">
    <property type="entry name" value="CONSERVED VIRULENCE FACTOR B"/>
    <property type="match status" value="1"/>
</dbReference>
<dbReference type="Proteomes" id="UP000028549">
    <property type="component" value="Unassembled WGS sequence"/>
</dbReference>
<dbReference type="SUPFAM" id="SSF50249">
    <property type="entry name" value="Nucleic acid-binding proteins"/>
    <property type="match status" value="1"/>
</dbReference>
<dbReference type="RefSeq" id="WP_029565121.1">
    <property type="nucleotide sequence ID" value="NZ_JNVC02000001.1"/>
</dbReference>
<evidence type="ECO:0000313" key="3">
    <source>
        <dbReference type="EMBL" id="KEZ53428.1"/>
    </source>
</evidence>